<dbReference type="EC" id="2.7.7.49" evidence="2"/>
<dbReference type="InterPro" id="IPR043502">
    <property type="entry name" value="DNA/RNA_pol_sf"/>
</dbReference>
<dbReference type="InterPro" id="IPR003615">
    <property type="entry name" value="HNH_nuc"/>
</dbReference>
<dbReference type="InterPro" id="IPR051083">
    <property type="entry name" value="GrpII_Intron_Splice-Mob/Def"/>
</dbReference>
<dbReference type="SMART" id="SM00507">
    <property type="entry name" value="HNHc"/>
    <property type="match status" value="1"/>
</dbReference>
<evidence type="ECO:0000313" key="2">
    <source>
        <dbReference type="EMBL" id="QQZ10881.1"/>
    </source>
</evidence>
<reference evidence="2 3" key="1">
    <citation type="submission" date="2020-11" db="EMBL/GenBank/DDBJ databases">
        <title>Taxonomic evaluation of the Bacillus sporothermodurans group of bacteria based on whole genome sequences.</title>
        <authorList>
            <person name="Fiedler G."/>
            <person name="Herbstmann A.-D."/>
            <person name="Doll E."/>
            <person name="Wenning M."/>
            <person name="Brinks E."/>
            <person name="Kabisch J."/>
            <person name="Breitenwieser F."/>
            <person name="Lappann M."/>
            <person name="Boehnlein C."/>
            <person name="Franz C."/>
        </authorList>
    </citation>
    <scope>NUCLEOTIDE SEQUENCE [LARGE SCALE GENOMIC DNA]</scope>
    <source>
        <strain evidence="2 3">JCM 19841</strain>
    </source>
</reference>
<gene>
    <name evidence="2" type="primary">ltrA</name>
    <name evidence="2" type="ORF">I5776_08315</name>
</gene>
<dbReference type="Proteomes" id="UP000595691">
    <property type="component" value="Chromosome"/>
</dbReference>
<keyword evidence="3" id="KW-1185">Reference proteome</keyword>
<dbReference type="PANTHER" id="PTHR34047:SF8">
    <property type="entry name" value="PROTEIN YKFC"/>
    <property type="match status" value="1"/>
</dbReference>
<dbReference type="Pfam" id="PF00078">
    <property type="entry name" value="RVT_1"/>
    <property type="match status" value="2"/>
</dbReference>
<evidence type="ECO:0000313" key="3">
    <source>
        <dbReference type="Proteomes" id="UP000595691"/>
    </source>
</evidence>
<keyword evidence="2" id="KW-0808">Transferase</keyword>
<keyword evidence="2" id="KW-0548">Nucleotidyltransferase</keyword>
<dbReference type="CDD" id="cd01651">
    <property type="entry name" value="RT_G2_intron"/>
    <property type="match status" value="1"/>
</dbReference>
<dbReference type="RefSeq" id="WP_202780163.1">
    <property type="nucleotide sequence ID" value="NZ_CP065425.1"/>
</dbReference>
<dbReference type="NCBIfam" id="TIGR04416">
    <property type="entry name" value="group_II_RT_mat"/>
    <property type="match status" value="1"/>
</dbReference>
<sequence length="610" mass="71611">MQKAETVLGIVESKSKSDKHYKFDRLYRNLFNPDFYLQAYGKIYAKEGNMTKGTDEETIDGFGMKKVNEVIELMKNEQYHFKPVRRVYIPKRDGSKRPLGIPSFYDKLIQEISRSILEAIYEPKFSKSSHGFRPNRSCHTALKQVKREWTGIKWVIEGDIKGFFDNINHETLLNILNENIHDGRFLELIKRMLEAGYMEDWVFQKTYSGTPQGGIISPILANIYLNKLDEFVENVLIPKYETNKKKRKMNPIYNRINGKMVRLSKKIDDLKSSDPIRQELINEYQLLEIERRNHKVLDEMDSDFVRVKYVRYADDFIIGVIGSKELTEQIKREVAEFLTTELKLTLSEEKTLITNFKNPVKFLGYEMYIHDSNTYLVKKSNGRISRAVNGIPRLMVPREAITRKLERFTRNGKAVHRKELTNLDIAEIVSIYASEVRGLYNYYRMADNVANQMNRFKHYHRTSLVKTIAVKMRKSVAKVRQKYEVDGTIGIVIKRKAPKDDLIYKYYNDGFSKNDYVGNANDSDDQLPNVNKYSGRNGIVKRLMANKCEICETDDTDESYEVHHVRKLKDLKKKYKDKKPPFWVEMMISRNRKTLVLCKSCHIKLHKNKL</sequence>
<dbReference type="InterPro" id="IPR024937">
    <property type="entry name" value="Domain_X"/>
</dbReference>
<evidence type="ECO:0000259" key="1">
    <source>
        <dbReference type="PROSITE" id="PS50878"/>
    </source>
</evidence>
<dbReference type="Pfam" id="PF01348">
    <property type="entry name" value="Intron_maturas2"/>
    <property type="match status" value="1"/>
</dbReference>
<dbReference type="InterPro" id="IPR030931">
    <property type="entry name" value="Group_II_RT_mat"/>
</dbReference>
<dbReference type="PANTHER" id="PTHR34047">
    <property type="entry name" value="NUCLEAR INTRON MATURASE 1, MITOCHONDRIAL-RELATED"/>
    <property type="match status" value="1"/>
</dbReference>
<organism evidence="2 3">
    <name type="scientific">Heyndrickxia vini</name>
    <dbReference type="NCBI Taxonomy" id="1476025"/>
    <lineage>
        <taxon>Bacteria</taxon>
        <taxon>Bacillati</taxon>
        <taxon>Bacillota</taxon>
        <taxon>Bacilli</taxon>
        <taxon>Bacillales</taxon>
        <taxon>Bacillaceae</taxon>
        <taxon>Heyndrickxia</taxon>
    </lineage>
</organism>
<dbReference type="EMBL" id="CP065425">
    <property type="protein sequence ID" value="QQZ10881.1"/>
    <property type="molecule type" value="Genomic_DNA"/>
</dbReference>
<dbReference type="PROSITE" id="PS50878">
    <property type="entry name" value="RT_POL"/>
    <property type="match status" value="1"/>
</dbReference>
<feature type="domain" description="Reverse transcriptase" evidence="1">
    <location>
        <begin position="70"/>
        <end position="367"/>
    </location>
</feature>
<dbReference type="InterPro" id="IPR000477">
    <property type="entry name" value="RT_dom"/>
</dbReference>
<dbReference type="Pfam" id="PF21368">
    <property type="entry name" value="AI2M-like_HNH"/>
    <property type="match status" value="1"/>
</dbReference>
<dbReference type="GO" id="GO:0003964">
    <property type="term" value="F:RNA-directed DNA polymerase activity"/>
    <property type="evidence" value="ECO:0007669"/>
    <property type="project" value="UniProtKB-KW"/>
</dbReference>
<dbReference type="InterPro" id="IPR049030">
    <property type="entry name" value="AI2M-like_HNH"/>
</dbReference>
<name>A0ABX7E5L6_9BACI</name>
<keyword evidence="2" id="KW-0695">RNA-directed DNA polymerase</keyword>
<dbReference type="SUPFAM" id="SSF56672">
    <property type="entry name" value="DNA/RNA polymerases"/>
    <property type="match status" value="1"/>
</dbReference>
<protein>
    <submittedName>
        <fullName evidence="2">Group II intron reverse transcriptase/maturase</fullName>
        <ecNumber evidence="2">2.7.7.49</ecNumber>
    </submittedName>
</protein>
<accession>A0ABX7E5L6</accession>
<proteinExistence type="predicted"/>